<dbReference type="CDD" id="cd00093">
    <property type="entry name" value="HTH_XRE"/>
    <property type="match status" value="1"/>
</dbReference>
<evidence type="ECO:0000259" key="1">
    <source>
        <dbReference type="PROSITE" id="PS50943"/>
    </source>
</evidence>
<dbReference type="SUPFAM" id="SSF47413">
    <property type="entry name" value="lambda repressor-like DNA-binding domains"/>
    <property type="match status" value="1"/>
</dbReference>
<gene>
    <name evidence="2" type="ORF">SDC9_206486</name>
</gene>
<dbReference type="InterPro" id="IPR001387">
    <property type="entry name" value="Cro/C1-type_HTH"/>
</dbReference>
<protein>
    <recommendedName>
        <fullName evidence="1">HTH cro/C1-type domain-containing protein</fullName>
    </recommendedName>
</protein>
<sequence length="114" mass="13454">MNERLSILRKTLDLSQEEMGIKLGVKKSTISRLERGLNNFTEQMIKLINNEFLVNEHWLRTGEGEMFNTKYDNESSENILLKVLENQELIIKDINFIKHKLSKLEEDIFQLENS</sequence>
<evidence type="ECO:0000313" key="2">
    <source>
        <dbReference type="EMBL" id="MPN58772.1"/>
    </source>
</evidence>
<dbReference type="GO" id="GO:0003677">
    <property type="term" value="F:DNA binding"/>
    <property type="evidence" value="ECO:0007669"/>
    <property type="project" value="InterPro"/>
</dbReference>
<proteinExistence type="predicted"/>
<organism evidence="2">
    <name type="scientific">bioreactor metagenome</name>
    <dbReference type="NCBI Taxonomy" id="1076179"/>
    <lineage>
        <taxon>unclassified sequences</taxon>
        <taxon>metagenomes</taxon>
        <taxon>ecological metagenomes</taxon>
    </lineage>
</organism>
<dbReference type="Pfam" id="PF01381">
    <property type="entry name" value="HTH_3"/>
    <property type="match status" value="1"/>
</dbReference>
<dbReference type="Gene3D" id="1.10.260.40">
    <property type="entry name" value="lambda repressor-like DNA-binding domains"/>
    <property type="match status" value="1"/>
</dbReference>
<dbReference type="PROSITE" id="PS50943">
    <property type="entry name" value="HTH_CROC1"/>
    <property type="match status" value="1"/>
</dbReference>
<accession>A0A645J6M4</accession>
<feature type="domain" description="HTH cro/C1-type" evidence="1">
    <location>
        <begin position="5"/>
        <end position="59"/>
    </location>
</feature>
<dbReference type="InterPro" id="IPR010982">
    <property type="entry name" value="Lambda_DNA-bd_dom_sf"/>
</dbReference>
<comment type="caution">
    <text evidence="2">The sequence shown here is derived from an EMBL/GenBank/DDBJ whole genome shotgun (WGS) entry which is preliminary data.</text>
</comment>
<name>A0A645J6M4_9ZZZZ</name>
<dbReference type="AlphaFoldDB" id="A0A645J6M4"/>
<dbReference type="SMART" id="SM00530">
    <property type="entry name" value="HTH_XRE"/>
    <property type="match status" value="1"/>
</dbReference>
<dbReference type="EMBL" id="VSSQ01131933">
    <property type="protein sequence ID" value="MPN58772.1"/>
    <property type="molecule type" value="Genomic_DNA"/>
</dbReference>
<reference evidence="2" key="1">
    <citation type="submission" date="2019-08" db="EMBL/GenBank/DDBJ databases">
        <authorList>
            <person name="Kucharzyk K."/>
            <person name="Murdoch R.W."/>
            <person name="Higgins S."/>
            <person name="Loffler F."/>
        </authorList>
    </citation>
    <scope>NUCLEOTIDE SEQUENCE</scope>
</reference>